<evidence type="ECO:0000313" key="2">
    <source>
        <dbReference type="EMBL" id="KAF2621013.1"/>
    </source>
</evidence>
<evidence type="ECO:0000256" key="1">
    <source>
        <dbReference type="SAM" id="SignalP"/>
    </source>
</evidence>
<protein>
    <submittedName>
        <fullName evidence="2">Uncharacterized protein</fullName>
    </submittedName>
</protein>
<proteinExistence type="predicted"/>
<dbReference type="AlphaFoldDB" id="A0A8S9MVC9"/>
<name>A0A8S9MVC9_BRACR</name>
<organism evidence="2 3">
    <name type="scientific">Brassica cretica</name>
    <name type="common">Mustard</name>
    <dbReference type="NCBI Taxonomy" id="69181"/>
    <lineage>
        <taxon>Eukaryota</taxon>
        <taxon>Viridiplantae</taxon>
        <taxon>Streptophyta</taxon>
        <taxon>Embryophyta</taxon>
        <taxon>Tracheophyta</taxon>
        <taxon>Spermatophyta</taxon>
        <taxon>Magnoliopsida</taxon>
        <taxon>eudicotyledons</taxon>
        <taxon>Gunneridae</taxon>
        <taxon>Pentapetalae</taxon>
        <taxon>rosids</taxon>
        <taxon>malvids</taxon>
        <taxon>Brassicales</taxon>
        <taxon>Brassicaceae</taxon>
        <taxon>Brassiceae</taxon>
        <taxon>Brassica</taxon>
    </lineage>
</organism>
<dbReference type="Proteomes" id="UP000712281">
    <property type="component" value="Unassembled WGS sequence"/>
</dbReference>
<keyword evidence="1" id="KW-0732">Signal</keyword>
<reference evidence="2" key="1">
    <citation type="submission" date="2019-12" db="EMBL/GenBank/DDBJ databases">
        <title>Genome sequencing and annotation of Brassica cretica.</title>
        <authorList>
            <person name="Studholme D.J."/>
            <person name="Sarris P.F."/>
        </authorList>
    </citation>
    <scope>NUCLEOTIDE SEQUENCE</scope>
    <source>
        <strain evidence="2">PFS-001/15</strain>
        <tissue evidence="2">Leaf</tissue>
    </source>
</reference>
<accession>A0A8S9MVC9</accession>
<feature type="signal peptide" evidence="1">
    <location>
        <begin position="1"/>
        <end position="26"/>
    </location>
</feature>
<sequence length="90" mass="10032">MLASLFLTKLLEFLLLDIGSFVELLATSFLGETLPLLPNLLPEQIHRNVSLIESPPRIGFHRRLIVKKRGDAKMEGELLQGCTCKIGVFA</sequence>
<dbReference type="EMBL" id="QGKW02000007">
    <property type="protein sequence ID" value="KAF2621013.1"/>
    <property type="molecule type" value="Genomic_DNA"/>
</dbReference>
<gene>
    <name evidence="2" type="ORF">F2Q68_00042835</name>
</gene>
<feature type="chain" id="PRO_5035894061" evidence="1">
    <location>
        <begin position="27"/>
        <end position="90"/>
    </location>
</feature>
<evidence type="ECO:0000313" key="3">
    <source>
        <dbReference type="Proteomes" id="UP000712281"/>
    </source>
</evidence>
<comment type="caution">
    <text evidence="2">The sequence shown here is derived from an EMBL/GenBank/DDBJ whole genome shotgun (WGS) entry which is preliminary data.</text>
</comment>